<feature type="domain" description="Oxidoreductase molybdopterin-binding" evidence="3">
    <location>
        <begin position="280"/>
        <end position="429"/>
    </location>
</feature>
<comment type="caution">
    <text evidence="4">The sequence shown here is derived from an EMBL/GenBank/DDBJ whole genome shotgun (WGS) entry which is preliminary data.</text>
</comment>
<protein>
    <submittedName>
        <fullName evidence="4">Oxidoreductase</fullName>
    </submittedName>
</protein>
<feature type="transmembrane region" description="Helical" evidence="2">
    <location>
        <begin position="145"/>
        <end position="163"/>
    </location>
</feature>
<feature type="compositionally biased region" description="Polar residues" evidence="1">
    <location>
        <begin position="541"/>
        <end position="554"/>
    </location>
</feature>
<dbReference type="PANTHER" id="PTHR19372">
    <property type="entry name" value="SULFITE REDUCTASE"/>
    <property type="match status" value="1"/>
</dbReference>
<organism evidence="4 5">
    <name type="scientific">Nakamurella endophytica</name>
    <dbReference type="NCBI Taxonomy" id="1748367"/>
    <lineage>
        <taxon>Bacteria</taxon>
        <taxon>Bacillati</taxon>
        <taxon>Actinomycetota</taxon>
        <taxon>Actinomycetes</taxon>
        <taxon>Nakamurellales</taxon>
        <taxon>Nakamurellaceae</taxon>
        <taxon>Nakamurella</taxon>
    </lineage>
</organism>
<reference evidence="4" key="1">
    <citation type="journal article" date="2014" name="Int. J. Syst. Evol. Microbiol.">
        <title>Complete genome sequence of Corynebacterium casei LMG S-19264T (=DSM 44701T), isolated from a smear-ripened cheese.</title>
        <authorList>
            <consortium name="US DOE Joint Genome Institute (JGI-PGF)"/>
            <person name="Walter F."/>
            <person name="Albersmeier A."/>
            <person name="Kalinowski J."/>
            <person name="Ruckert C."/>
        </authorList>
    </citation>
    <scope>NUCLEOTIDE SEQUENCE</scope>
    <source>
        <strain evidence="4">CGMCC 4.7308</strain>
    </source>
</reference>
<dbReference type="InterPro" id="IPR014756">
    <property type="entry name" value="Ig_E-set"/>
</dbReference>
<keyword evidence="5" id="KW-1185">Reference proteome</keyword>
<feature type="region of interest" description="Disordered" evidence="1">
    <location>
        <begin position="532"/>
        <end position="554"/>
    </location>
</feature>
<sequence>MTTAPAAGRTRRRDDTGRPWLPGRWAAAAVGLVAVGVTIGLAELLSALGVWAGVLHAASSPVTALGGAFIQLTPEWLKEFAIRQFGQHDKDALRVGMGLTLVLVALLVGLVARRSPRTALALTGALVAVALAAVWTRTGTGPADGVPVLLGGAAGAVLLVLAFRRTVPASGPGAAGAAEQVAAEVSPRPGSAPVAARAAGTDRRHFFRVAGVGVVAAAAAGALARWVPSSAAVADSRARFRVPAPADAQTVPAGTSLGVEGQQPWITPTTDFYRVDTAFAVPSLTTDAWRLQVHGMVERPLELSFDDLLAREQIQRTITLTCVSNEVGGDLVGNATWVGARIDDLLAEVRPAAGADCVLCTSVDGFTLTAPLSALTDGRDALLAVGMNGEPLPVEHGFPVRMVVPGLYGYVSACKWVVDMKVSTFAAETAYWTARGWAPQGPIRLSSRIDVPRGFAQYRAGEQIVLAGVAWAQQHGIRAVQLQVDDGPWRDAELGAVPSEDTWVQWRWAWTATPGLHTVRVRAVDRDGTVQDEAVRPPFPSGSTGYDSRSITVS</sequence>
<dbReference type="GO" id="GO:0008482">
    <property type="term" value="F:sulfite oxidase activity"/>
    <property type="evidence" value="ECO:0007669"/>
    <property type="project" value="TreeGrafter"/>
</dbReference>
<dbReference type="AlphaFoldDB" id="A0A917T2T8"/>
<dbReference type="EMBL" id="BMNA01000006">
    <property type="protein sequence ID" value="GGM08850.1"/>
    <property type="molecule type" value="Genomic_DNA"/>
</dbReference>
<dbReference type="GO" id="GO:0006790">
    <property type="term" value="P:sulfur compound metabolic process"/>
    <property type="evidence" value="ECO:0007669"/>
    <property type="project" value="TreeGrafter"/>
</dbReference>
<evidence type="ECO:0000256" key="1">
    <source>
        <dbReference type="SAM" id="MobiDB-lite"/>
    </source>
</evidence>
<dbReference type="Gene3D" id="2.60.40.650">
    <property type="match status" value="1"/>
</dbReference>
<dbReference type="Pfam" id="PF00174">
    <property type="entry name" value="Oxidored_molyb"/>
    <property type="match status" value="1"/>
</dbReference>
<dbReference type="InterPro" id="IPR000572">
    <property type="entry name" value="OxRdtase_Mopterin-bd_dom"/>
</dbReference>
<gene>
    <name evidence="4" type="ORF">GCM10011594_30920</name>
</gene>
<feature type="transmembrane region" description="Helical" evidence="2">
    <location>
        <begin position="92"/>
        <end position="112"/>
    </location>
</feature>
<keyword evidence="2" id="KW-0812">Transmembrane</keyword>
<dbReference type="RefSeq" id="WP_229674482.1">
    <property type="nucleotide sequence ID" value="NZ_BMNA01000006.1"/>
</dbReference>
<evidence type="ECO:0000256" key="2">
    <source>
        <dbReference type="SAM" id="Phobius"/>
    </source>
</evidence>
<dbReference type="Proteomes" id="UP000655208">
    <property type="component" value="Unassembled WGS sequence"/>
</dbReference>
<dbReference type="GO" id="GO:0043546">
    <property type="term" value="F:molybdopterin cofactor binding"/>
    <property type="evidence" value="ECO:0007669"/>
    <property type="project" value="TreeGrafter"/>
</dbReference>
<feature type="transmembrane region" description="Helical" evidence="2">
    <location>
        <begin position="119"/>
        <end position="139"/>
    </location>
</feature>
<feature type="transmembrane region" description="Helical" evidence="2">
    <location>
        <begin position="206"/>
        <end position="227"/>
    </location>
</feature>
<evidence type="ECO:0000259" key="3">
    <source>
        <dbReference type="Pfam" id="PF00174"/>
    </source>
</evidence>
<dbReference type="PANTHER" id="PTHR19372:SF7">
    <property type="entry name" value="SULFITE OXIDASE, MITOCHONDRIAL"/>
    <property type="match status" value="1"/>
</dbReference>
<evidence type="ECO:0000313" key="5">
    <source>
        <dbReference type="Proteomes" id="UP000655208"/>
    </source>
</evidence>
<reference evidence="4" key="2">
    <citation type="submission" date="2020-09" db="EMBL/GenBank/DDBJ databases">
        <authorList>
            <person name="Sun Q."/>
            <person name="Zhou Y."/>
        </authorList>
    </citation>
    <scope>NUCLEOTIDE SEQUENCE</scope>
    <source>
        <strain evidence="4">CGMCC 4.7308</strain>
    </source>
</reference>
<keyword evidence="2" id="KW-1133">Transmembrane helix</keyword>
<dbReference type="SUPFAM" id="SSF81296">
    <property type="entry name" value="E set domains"/>
    <property type="match status" value="1"/>
</dbReference>
<feature type="transmembrane region" description="Helical" evidence="2">
    <location>
        <begin position="25"/>
        <end position="42"/>
    </location>
</feature>
<dbReference type="SUPFAM" id="SSF56524">
    <property type="entry name" value="Oxidoreductase molybdopterin-binding domain"/>
    <property type="match status" value="1"/>
</dbReference>
<keyword evidence="2" id="KW-0472">Membrane</keyword>
<dbReference type="InterPro" id="IPR036374">
    <property type="entry name" value="OxRdtase_Mopterin-bd_sf"/>
</dbReference>
<name>A0A917T2T8_9ACTN</name>
<proteinExistence type="predicted"/>
<accession>A0A917T2T8</accession>
<dbReference type="GO" id="GO:0020037">
    <property type="term" value="F:heme binding"/>
    <property type="evidence" value="ECO:0007669"/>
    <property type="project" value="TreeGrafter"/>
</dbReference>
<dbReference type="Gene3D" id="3.90.420.10">
    <property type="entry name" value="Oxidoreductase, molybdopterin-binding domain"/>
    <property type="match status" value="1"/>
</dbReference>
<evidence type="ECO:0000313" key="4">
    <source>
        <dbReference type="EMBL" id="GGM08850.1"/>
    </source>
</evidence>